<evidence type="ECO:0000313" key="2">
    <source>
        <dbReference type="Proteomes" id="UP000036958"/>
    </source>
</evidence>
<organism evidence="1 2">
    <name type="scientific">Sunxiuqinia dokdonensis</name>
    <dbReference type="NCBI Taxonomy" id="1409788"/>
    <lineage>
        <taxon>Bacteria</taxon>
        <taxon>Pseudomonadati</taxon>
        <taxon>Bacteroidota</taxon>
        <taxon>Bacteroidia</taxon>
        <taxon>Marinilabiliales</taxon>
        <taxon>Prolixibacteraceae</taxon>
        <taxon>Sunxiuqinia</taxon>
    </lineage>
</organism>
<evidence type="ECO:0000313" key="1">
    <source>
        <dbReference type="EMBL" id="KOH45504.1"/>
    </source>
</evidence>
<protein>
    <submittedName>
        <fullName evidence="1">Uncharacterized protein</fullName>
    </submittedName>
</protein>
<accession>A0A0L8VAN2</accession>
<comment type="caution">
    <text evidence="1">The sequence shown here is derived from an EMBL/GenBank/DDBJ whole genome shotgun (WGS) entry which is preliminary data.</text>
</comment>
<dbReference type="EMBL" id="LGIA01000118">
    <property type="protein sequence ID" value="KOH45504.1"/>
    <property type="molecule type" value="Genomic_DNA"/>
</dbReference>
<keyword evidence="2" id="KW-1185">Reference proteome</keyword>
<name>A0A0L8VAN2_9BACT</name>
<dbReference type="AlphaFoldDB" id="A0A0L8VAN2"/>
<gene>
    <name evidence="1" type="ORF">NC99_16790</name>
</gene>
<reference evidence="2" key="1">
    <citation type="submission" date="2015-07" db="EMBL/GenBank/DDBJ databases">
        <title>Genome sequencing of Sunxiuqinia dokdonensis strain SK.</title>
        <authorList>
            <person name="Ahn S."/>
            <person name="Kim B.-C."/>
        </authorList>
    </citation>
    <scope>NUCLEOTIDE SEQUENCE [LARGE SCALE GENOMIC DNA]</scope>
    <source>
        <strain evidence="2">SK</strain>
    </source>
</reference>
<proteinExistence type="predicted"/>
<sequence length="275" mass="29962">MLPVDTVLVQVFTKVAAHIQLPVAVQLRLRLRFADLTVAAGNQQLHHRRHSGLGRIVFHPGVIVLIKQALFHINKIRSIQKLRVVENIRFAANGHAVVNLDGHGLLQPAFFGGNHNYPVSGPHAPDGSGSGILQNGDALNIVGVQVVQIPFVGEIVDNHQRAFLRLDGTLSANTQRRRAVKAAVKEQGRGDVLQPAQHIGAHRPVHQPVVDVGVGAQGFIFRQGLVARGDHYLSDGDHLLFEVNVQRASVIRSINRLPEIPDMGDMKSGFTGWQG</sequence>
<dbReference type="Proteomes" id="UP000036958">
    <property type="component" value="Unassembled WGS sequence"/>
</dbReference>